<dbReference type="GeneID" id="18756803"/>
<dbReference type="HOGENOM" id="CLU_020492_1_0_1"/>
<evidence type="ECO:0000256" key="9">
    <source>
        <dbReference type="SAM" id="Phobius"/>
    </source>
</evidence>
<dbReference type="AlphaFoldDB" id="K1WVT5"/>
<dbReference type="InterPro" id="IPR001128">
    <property type="entry name" value="Cyt_P450"/>
</dbReference>
<dbReference type="PRINTS" id="PR00463">
    <property type="entry name" value="EP450I"/>
</dbReference>
<name>K1WVT5_MARBU</name>
<dbReference type="OrthoDB" id="10029320at2759"/>
<dbReference type="OMA" id="LHHNDLV"/>
<feature type="transmembrane region" description="Helical" evidence="9">
    <location>
        <begin position="49"/>
        <end position="66"/>
    </location>
</feature>
<feature type="binding site" description="axial binding residue" evidence="8">
    <location>
        <position position="479"/>
    </location>
    <ligand>
        <name>heme</name>
        <dbReference type="ChEBI" id="CHEBI:30413"/>
    </ligand>
    <ligandPart>
        <name>Fe</name>
        <dbReference type="ChEBI" id="CHEBI:18248"/>
    </ligandPart>
</feature>
<sequence>MESAYGRNLPVLGTVFVALVSLLAIYIAKIIKYRYDYRKLHGALKSPPFSMWFGTILGIAGIYQSSPIDTHPMCTMTLLSRKFNLGALYFLDNWPAAKMRQLVINDPDVAAQAVQQKGDLAKYHEYPDLIGHIVGRTSMLITTGEEWKKTRALFNPGFAVGHLMTLVPGIVDDTLVYVKMLGKLADSGEVKPIEDLLARLTYDIMGHVVLDHDLNAQTTENEMVNGFNGSVTWTPSPMTTNPLKYLYKPVYKAMQWYYTRLTDAYIQKIIQQRLESRDLEDGGPVKKLAKRPGIDLAIDEYLGQGRKIGVADAHFMQIAIDQMKTFLFAGSDTSSSTMCFIYHMLNLHPEALEKVRKEHDDVFGPSAGSAEAIKRKPALLNELPFTLAVIKEALRLFPPASTAREGSPSVSLTYNGTTYPTANSMVWINTHTMQRRADLYPDPDSFIPERFLPAPDNWPAQKEIVRDSWRPFEKGPRACIGQELALVETKVNMVLTCREFDVEAAYAVWDRKMGREKPGETLGGKRGLFGSRAYQQMKATAKPADGMPARVRKRQVV</sequence>
<dbReference type="PANTHER" id="PTHR24305">
    <property type="entry name" value="CYTOCHROME P450"/>
    <property type="match status" value="1"/>
</dbReference>
<keyword evidence="9" id="KW-0472">Membrane</keyword>
<dbReference type="eggNOG" id="KOG0157">
    <property type="taxonomic scope" value="Eukaryota"/>
</dbReference>
<feature type="transmembrane region" description="Helical" evidence="9">
    <location>
        <begin position="12"/>
        <end position="28"/>
    </location>
</feature>
<dbReference type="CDD" id="cd11051">
    <property type="entry name" value="CYP59-like"/>
    <property type="match status" value="1"/>
</dbReference>
<keyword evidence="4 8" id="KW-0479">Metal-binding</keyword>
<dbReference type="STRING" id="1072389.K1WVT5"/>
<reference evidence="10 11" key="1">
    <citation type="journal article" date="2012" name="BMC Genomics">
        <title>Sequencing the genome of Marssonina brunnea reveals fungus-poplar co-evolution.</title>
        <authorList>
            <person name="Zhu S."/>
            <person name="Cao Y.-Z."/>
            <person name="Jiang C."/>
            <person name="Tan B.-Y."/>
            <person name="Wang Z."/>
            <person name="Feng S."/>
            <person name="Zhang L."/>
            <person name="Su X.-H."/>
            <person name="Brejova B."/>
            <person name="Vinar T."/>
            <person name="Xu M."/>
            <person name="Wang M.-X."/>
            <person name="Zhang S.-G."/>
            <person name="Huang M.-R."/>
            <person name="Wu R."/>
            <person name="Zhou Y."/>
        </authorList>
    </citation>
    <scope>NUCLEOTIDE SEQUENCE [LARGE SCALE GENOMIC DNA]</scope>
    <source>
        <strain evidence="10 11">MB_m1</strain>
    </source>
</reference>
<keyword evidence="7" id="KW-0503">Monooxygenase</keyword>
<dbReference type="InterPro" id="IPR036396">
    <property type="entry name" value="Cyt_P450_sf"/>
</dbReference>
<dbReference type="Proteomes" id="UP000006753">
    <property type="component" value="Unassembled WGS sequence"/>
</dbReference>
<dbReference type="EMBL" id="JH921428">
    <property type="protein sequence ID" value="EKD21755.1"/>
    <property type="molecule type" value="Genomic_DNA"/>
</dbReference>
<keyword evidence="3 8" id="KW-0349">Heme</keyword>
<evidence type="ECO:0000256" key="1">
    <source>
        <dbReference type="ARBA" id="ARBA00001971"/>
    </source>
</evidence>
<gene>
    <name evidence="10" type="ORF">MBM_00868</name>
</gene>
<dbReference type="PRINTS" id="PR00385">
    <property type="entry name" value="P450"/>
</dbReference>
<accession>K1WVT5</accession>
<dbReference type="KEGG" id="mbe:MBM_00868"/>
<evidence type="ECO:0000256" key="4">
    <source>
        <dbReference type="ARBA" id="ARBA00022723"/>
    </source>
</evidence>
<dbReference type="SUPFAM" id="SSF48264">
    <property type="entry name" value="Cytochrome P450"/>
    <property type="match status" value="1"/>
</dbReference>
<evidence type="ECO:0000256" key="3">
    <source>
        <dbReference type="ARBA" id="ARBA00022617"/>
    </source>
</evidence>
<evidence type="ECO:0000256" key="2">
    <source>
        <dbReference type="ARBA" id="ARBA00005179"/>
    </source>
</evidence>
<organism evidence="10 11">
    <name type="scientific">Marssonina brunnea f. sp. multigermtubi (strain MB_m1)</name>
    <name type="common">Marssonina leaf spot fungus</name>
    <dbReference type="NCBI Taxonomy" id="1072389"/>
    <lineage>
        <taxon>Eukaryota</taxon>
        <taxon>Fungi</taxon>
        <taxon>Dikarya</taxon>
        <taxon>Ascomycota</taxon>
        <taxon>Pezizomycotina</taxon>
        <taxon>Leotiomycetes</taxon>
        <taxon>Helotiales</taxon>
        <taxon>Drepanopezizaceae</taxon>
        <taxon>Drepanopeziza</taxon>
    </lineage>
</organism>
<protein>
    <submittedName>
        <fullName evidence="10">Cytochrome P450 71B25</fullName>
    </submittedName>
</protein>
<comment type="cofactor">
    <cofactor evidence="1 8">
        <name>heme</name>
        <dbReference type="ChEBI" id="CHEBI:30413"/>
    </cofactor>
</comment>
<evidence type="ECO:0000313" key="10">
    <source>
        <dbReference type="EMBL" id="EKD21755.1"/>
    </source>
</evidence>
<keyword evidence="5" id="KW-0560">Oxidoreductase</keyword>
<evidence type="ECO:0000256" key="8">
    <source>
        <dbReference type="PIRSR" id="PIRSR602401-1"/>
    </source>
</evidence>
<dbReference type="GO" id="GO:0016705">
    <property type="term" value="F:oxidoreductase activity, acting on paired donors, with incorporation or reduction of molecular oxygen"/>
    <property type="evidence" value="ECO:0007669"/>
    <property type="project" value="InterPro"/>
</dbReference>
<evidence type="ECO:0000256" key="6">
    <source>
        <dbReference type="ARBA" id="ARBA00023004"/>
    </source>
</evidence>
<dbReference type="InterPro" id="IPR002401">
    <property type="entry name" value="Cyt_P450_E_grp-I"/>
</dbReference>
<dbReference type="Gene3D" id="1.10.630.10">
    <property type="entry name" value="Cytochrome P450"/>
    <property type="match status" value="1"/>
</dbReference>
<evidence type="ECO:0000313" key="11">
    <source>
        <dbReference type="Proteomes" id="UP000006753"/>
    </source>
</evidence>
<comment type="pathway">
    <text evidence="2">Secondary metabolite biosynthesis.</text>
</comment>
<dbReference type="GO" id="GO:0005506">
    <property type="term" value="F:iron ion binding"/>
    <property type="evidence" value="ECO:0007669"/>
    <property type="project" value="InterPro"/>
</dbReference>
<keyword evidence="6 8" id="KW-0408">Iron</keyword>
<dbReference type="GO" id="GO:0020037">
    <property type="term" value="F:heme binding"/>
    <property type="evidence" value="ECO:0007669"/>
    <property type="project" value="InterPro"/>
</dbReference>
<dbReference type="GO" id="GO:0004497">
    <property type="term" value="F:monooxygenase activity"/>
    <property type="evidence" value="ECO:0007669"/>
    <property type="project" value="UniProtKB-KW"/>
</dbReference>
<dbReference type="InParanoid" id="K1WVT5"/>
<dbReference type="PANTHER" id="PTHR24305:SF107">
    <property type="entry name" value="P450, PUTATIVE (EUROFUNG)-RELATED"/>
    <property type="match status" value="1"/>
</dbReference>
<keyword evidence="11" id="KW-1185">Reference proteome</keyword>
<evidence type="ECO:0000256" key="5">
    <source>
        <dbReference type="ARBA" id="ARBA00023002"/>
    </source>
</evidence>
<keyword evidence="9" id="KW-1133">Transmembrane helix</keyword>
<keyword evidence="9" id="KW-0812">Transmembrane</keyword>
<evidence type="ECO:0000256" key="7">
    <source>
        <dbReference type="ARBA" id="ARBA00023033"/>
    </source>
</evidence>
<dbReference type="InterPro" id="IPR050121">
    <property type="entry name" value="Cytochrome_P450_monoxygenase"/>
</dbReference>
<dbReference type="Pfam" id="PF00067">
    <property type="entry name" value="p450"/>
    <property type="match status" value="1"/>
</dbReference>
<proteinExistence type="predicted"/>